<evidence type="ECO:0008006" key="2">
    <source>
        <dbReference type="Google" id="ProtNLM"/>
    </source>
</evidence>
<dbReference type="Gene3D" id="2.60.120.620">
    <property type="entry name" value="q2cbj1_9rhob like domain"/>
    <property type="match status" value="1"/>
</dbReference>
<sequence>MDHQMMNMFAVPLYRAALGRAFSDEEMQFFKAELSDPVAAITNYASRNKKVLDTAPMQSIRAVLQAHLDQFFKITFNTTNNVSLQITQSWLTRSQQGDAHHTHTHPNSVVSGVLYINLAPKDGINFYRNEDNLWYELIRQEDSYYNALRYFVQTGIGDIILFPSNIRHGVNAVTENIDRVSLSFNTFFSGELGREEFSNQLNIRLL</sequence>
<evidence type="ECO:0000313" key="1">
    <source>
        <dbReference type="EMBL" id="KKO10741.1"/>
    </source>
</evidence>
<dbReference type="EMBL" id="LAZR01000004">
    <property type="protein sequence ID" value="KKO10741.1"/>
    <property type="molecule type" value="Genomic_DNA"/>
</dbReference>
<reference evidence="1" key="1">
    <citation type="journal article" date="2015" name="Nature">
        <title>Complex archaea that bridge the gap between prokaryotes and eukaryotes.</title>
        <authorList>
            <person name="Spang A."/>
            <person name="Saw J.H."/>
            <person name="Jorgensen S.L."/>
            <person name="Zaremba-Niedzwiedzka K."/>
            <person name="Martijn J."/>
            <person name="Lind A.E."/>
            <person name="van Eijk R."/>
            <person name="Schleper C."/>
            <person name="Guy L."/>
            <person name="Ettema T.J."/>
        </authorList>
    </citation>
    <scope>NUCLEOTIDE SEQUENCE</scope>
</reference>
<dbReference type="AlphaFoldDB" id="A0A0F9W0D0"/>
<accession>A0A0F9W0D0</accession>
<name>A0A0F9W0D0_9ZZZZ</name>
<dbReference type="Pfam" id="PF13759">
    <property type="entry name" value="2OG-FeII_Oxy_5"/>
    <property type="match status" value="1"/>
</dbReference>
<protein>
    <recommendedName>
        <fullName evidence="2">2OG-Fe(II) oxygenase</fullName>
    </recommendedName>
</protein>
<gene>
    <name evidence="1" type="ORF">LCGC14_0022240</name>
</gene>
<comment type="caution">
    <text evidence="1">The sequence shown here is derived from an EMBL/GenBank/DDBJ whole genome shotgun (WGS) entry which is preliminary data.</text>
</comment>
<dbReference type="InterPro" id="IPR012668">
    <property type="entry name" value="CHP02466"/>
</dbReference>
<organism evidence="1">
    <name type="scientific">marine sediment metagenome</name>
    <dbReference type="NCBI Taxonomy" id="412755"/>
    <lineage>
        <taxon>unclassified sequences</taxon>
        <taxon>metagenomes</taxon>
        <taxon>ecological metagenomes</taxon>
    </lineage>
</organism>
<proteinExistence type="predicted"/>